<dbReference type="CDD" id="cd04301">
    <property type="entry name" value="NAT_SF"/>
    <property type="match status" value="1"/>
</dbReference>
<dbReference type="InterPro" id="IPR000182">
    <property type="entry name" value="GNAT_dom"/>
</dbReference>
<dbReference type="RefSeq" id="WP_274454761.1">
    <property type="nucleotide sequence ID" value="NZ_CP067097.1"/>
</dbReference>
<dbReference type="Pfam" id="PF00583">
    <property type="entry name" value="Acetyltransf_1"/>
    <property type="match status" value="1"/>
</dbReference>
<dbReference type="PANTHER" id="PTHR43072">
    <property type="entry name" value="N-ACETYLTRANSFERASE"/>
    <property type="match status" value="1"/>
</dbReference>
<gene>
    <name evidence="5" type="ORF">J2S03_001843</name>
</gene>
<dbReference type="Gene3D" id="3.40.630.30">
    <property type="match status" value="1"/>
</dbReference>
<evidence type="ECO:0000256" key="3">
    <source>
        <dbReference type="SAM" id="MobiDB-lite"/>
    </source>
</evidence>
<dbReference type="SUPFAM" id="SSF55729">
    <property type="entry name" value="Acyl-CoA N-acyltransferases (Nat)"/>
    <property type="match status" value="1"/>
</dbReference>
<dbReference type="Proteomes" id="UP001232973">
    <property type="component" value="Unassembled WGS sequence"/>
</dbReference>
<keyword evidence="6" id="KW-1185">Reference proteome</keyword>
<organism evidence="5 6">
    <name type="scientific">Alicyclobacillus cycloheptanicus</name>
    <dbReference type="NCBI Taxonomy" id="1457"/>
    <lineage>
        <taxon>Bacteria</taxon>
        <taxon>Bacillati</taxon>
        <taxon>Bacillota</taxon>
        <taxon>Bacilli</taxon>
        <taxon>Bacillales</taxon>
        <taxon>Alicyclobacillaceae</taxon>
        <taxon>Alicyclobacillus</taxon>
    </lineage>
</organism>
<protein>
    <submittedName>
        <fullName evidence="5">Ribosomal protein S18 acetylase RimI-like enzyme</fullName>
    </submittedName>
</protein>
<reference evidence="5 6" key="1">
    <citation type="submission" date="2023-07" db="EMBL/GenBank/DDBJ databases">
        <title>Genomic Encyclopedia of Type Strains, Phase IV (KMG-IV): sequencing the most valuable type-strain genomes for metagenomic binning, comparative biology and taxonomic classification.</title>
        <authorList>
            <person name="Goeker M."/>
        </authorList>
    </citation>
    <scope>NUCLEOTIDE SEQUENCE [LARGE SCALE GENOMIC DNA]</scope>
    <source>
        <strain evidence="5 6">DSM 4006</strain>
    </source>
</reference>
<evidence type="ECO:0000259" key="4">
    <source>
        <dbReference type="PROSITE" id="PS51186"/>
    </source>
</evidence>
<feature type="domain" description="N-acetyltransferase" evidence="4">
    <location>
        <begin position="41"/>
        <end position="186"/>
    </location>
</feature>
<evidence type="ECO:0000256" key="1">
    <source>
        <dbReference type="ARBA" id="ARBA00022679"/>
    </source>
</evidence>
<keyword evidence="1" id="KW-0808">Transferase</keyword>
<feature type="region of interest" description="Disordered" evidence="3">
    <location>
        <begin position="189"/>
        <end position="211"/>
    </location>
</feature>
<evidence type="ECO:0000313" key="6">
    <source>
        <dbReference type="Proteomes" id="UP001232973"/>
    </source>
</evidence>
<proteinExistence type="predicted"/>
<evidence type="ECO:0000313" key="5">
    <source>
        <dbReference type="EMBL" id="MDQ0189980.1"/>
    </source>
</evidence>
<dbReference type="PROSITE" id="PS51186">
    <property type="entry name" value="GNAT"/>
    <property type="match status" value="1"/>
</dbReference>
<evidence type="ECO:0000256" key="2">
    <source>
        <dbReference type="ARBA" id="ARBA00023315"/>
    </source>
</evidence>
<feature type="compositionally biased region" description="Basic residues" evidence="3">
    <location>
        <begin position="1"/>
        <end position="29"/>
    </location>
</feature>
<dbReference type="EMBL" id="JAUSTP010000013">
    <property type="protein sequence ID" value="MDQ0189980.1"/>
    <property type="molecule type" value="Genomic_DNA"/>
</dbReference>
<comment type="caution">
    <text evidence="5">The sequence shown here is derived from an EMBL/GenBank/DDBJ whole genome shotgun (WGS) entry which is preliminary data.</text>
</comment>
<dbReference type="PANTHER" id="PTHR43072:SF23">
    <property type="entry name" value="UPF0039 PROTEIN C11D3.02C"/>
    <property type="match status" value="1"/>
</dbReference>
<keyword evidence="2" id="KW-0012">Acyltransferase</keyword>
<sequence>MQRRKKGRVPATKTRRPSTGRQAKGKPRNRPQAGTEEAVTLSYRPRTPEDDAYIVQLTEEQLGTVHQQAFREPFPRDQFLRYIQSGAPTFLIERNGKRIGYYSYLIGPDAKMHIGAMVVEPNYQSDGIGTKVMQKLEEDAQRAGVQVMEVFVQNSNERSMAFTRKLGFQEVFRIDENTVCFQKRVPPLPGTPGMAPPGQPPVPPQPIGWFG</sequence>
<feature type="region of interest" description="Disordered" evidence="3">
    <location>
        <begin position="1"/>
        <end position="39"/>
    </location>
</feature>
<dbReference type="InterPro" id="IPR016181">
    <property type="entry name" value="Acyl_CoA_acyltransferase"/>
</dbReference>
<name>A0ABT9XIM5_9BACL</name>
<accession>A0ABT9XIM5</accession>